<dbReference type="AlphaFoldDB" id="A0A9D1GIN7"/>
<dbReference type="InterPro" id="IPR011551">
    <property type="entry name" value="NTP_PyrPHydrolase_MazG"/>
</dbReference>
<dbReference type="CDD" id="cd11528">
    <property type="entry name" value="NTP-PPase_MazG_Nterm"/>
    <property type="match status" value="1"/>
</dbReference>
<dbReference type="InterPro" id="IPR004518">
    <property type="entry name" value="MazG-like_dom"/>
</dbReference>
<evidence type="ECO:0000313" key="3">
    <source>
        <dbReference type="Proteomes" id="UP000886860"/>
    </source>
</evidence>
<dbReference type="SUPFAM" id="SSF101386">
    <property type="entry name" value="all-alpha NTP pyrophosphatases"/>
    <property type="match status" value="1"/>
</dbReference>
<dbReference type="GO" id="GO:0046076">
    <property type="term" value="P:dTTP catabolic process"/>
    <property type="evidence" value="ECO:0007669"/>
    <property type="project" value="TreeGrafter"/>
</dbReference>
<dbReference type="Gene3D" id="1.10.287.1080">
    <property type="entry name" value="MazG-like"/>
    <property type="match status" value="1"/>
</dbReference>
<dbReference type="PANTHER" id="PTHR30522:SF0">
    <property type="entry name" value="NUCLEOSIDE TRIPHOSPHATE PYROPHOSPHOHYDROLASE"/>
    <property type="match status" value="1"/>
</dbReference>
<reference evidence="2" key="1">
    <citation type="submission" date="2020-10" db="EMBL/GenBank/DDBJ databases">
        <authorList>
            <person name="Gilroy R."/>
        </authorList>
    </citation>
    <scope>NUCLEOTIDE SEQUENCE</scope>
    <source>
        <strain evidence="2">CHK123-3438</strain>
    </source>
</reference>
<sequence>MFTFEDFVGIVAELRSDHGCPWDREQTFSSLKKCLADETEEVFQAVDNEDMENLCEELGDVLLQVVMNSQIAAEMGAFTIEDVIDGVSRKMVRRHPHVFGDAKVTSPEESLALWNAIKKQEKEAKNQAGKDRGKEGGK</sequence>
<dbReference type="GO" id="GO:0006950">
    <property type="term" value="P:response to stress"/>
    <property type="evidence" value="ECO:0007669"/>
    <property type="project" value="UniProtKB-ARBA"/>
</dbReference>
<dbReference type="NCBIfam" id="TIGR00444">
    <property type="entry name" value="mazG"/>
    <property type="match status" value="1"/>
</dbReference>
<dbReference type="GO" id="GO:0046052">
    <property type="term" value="P:UTP catabolic process"/>
    <property type="evidence" value="ECO:0007669"/>
    <property type="project" value="TreeGrafter"/>
</dbReference>
<dbReference type="FunFam" id="1.10.287.1080:FF:000001">
    <property type="entry name" value="Nucleoside triphosphate pyrophosphohydrolase"/>
    <property type="match status" value="1"/>
</dbReference>
<dbReference type="PANTHER" id="PTHR30522">
    <property type="entry name" value="NUCLEOSIDE TRIPHOSPHATE PYROPHOSPHOHYDROLASE"/>
    <property type="match status" value="1"/>
</dbReference>
<reference evidence="2" key="2">
    <citation type="journal article" date="2021" name="PeerJ">
        <title>Extensive microbial diversity within the chicken gut microbiome revealed by metagenomics and culture.</title>
        <authorList>
            <person name="Gilroy R."/>
            <person name="Ravi A."/>
            <person name="Getino M."/>
            <person name="Pursley I."/>
            <person name="Horton D.L."/>
            <person name="Alikhan N.F."/>
            <person name="Baker D."/>
            <person name="Gharbi K."/>
            <person name="Hall N."/>
            <person name="Watson M."/>
            <person name="Adriaenssens E.M."/>
            <person name="Foster-Nyarko E."/>
            <person name="Jarju S."/>
            <person name="Secka A."/>
            <person name="Antonio M."/>
            <person name="Oren A."/>
            <person name="Chaudhuri R.R."/>
            <person name="La Ragione R."/>
            <person name="Hildebrand F."/>
            <person name="Pallen M.J."/>
        </authorList>
    </citation>
    <scope>NUCLEOTIDE SEQUENCE</scope>
    <source>
        <strain evidence="2">CHK123-3438</strain>
    </source>
</reference>
<organism evidence="2 3">
    <name type="scientific">Candidatus Caccovicinus merdipullorum</name>
    <dbReference type="NCBI Taxonomy" id="2840724"/>
    <lineage>
        <taxon>Bacteria</taxon>
        <taxon>Bacillati</taxon>
        <taxon>Bacillota</taxon>
        <taxon>Clostridia</taxon>
        <taxon>Eubacteriales</taxon>
        <taxon>Candidatus Caccovicinus</taxon>
    </lineage>
</organism>
<evidence type="ECO:0000313" key="2">
    <source>
        <dbReference type="EMBL" id="HIT41528.1"/>
    </source>
</evidence>
<dbReference type="EMBL" id="DVKS01000088">
    <property type="protein sequence ID" value="HIT41528.1"/>
    <property type="molecule type" value="Genomic_DNA"/>
</dbReference>
<dbReference type="GO" id="GO:0046047">
    <property type="term" value="P:TTP catabolic process"/>
    <property type="evidence" value="ECO:0007669"/>
    <property type="project" value="TreeGrafter"/>
</dbReference>
<dbReference type="GO" id="GO:0046061">
    <property type="term" value="P:dATP catabolic process"/>
    <property type="evidence" value="ECO:0007669"/>
    <property type="project" value="TreeGrafter"/>
</dbReference>
<dbReference type="Pfam" id="PF03819">
    <property type="entry name" value="MazG"/>
    <property type="match status" value="1"/>
</dbReference>
<evidence type="ECO:0000259" key="1">
    <source>
        <dbReference type="Pfam" id="PF03819"/>
    </source>
</evidence>
<feature type="domain" description="NTP pyrophosphohydrolase MazG-like" evidence="1">
    <location>
        <begin position="26"/>
        <end position="99"/>
    </location>
</feature>
<dbReference type="Proteomes" id="UP000886860">
    <property type="component" value="Unassembled WGS sequence"/>
</dbReference>
<dbReference type="GO" id="GO:0006203">
    <property type="term" value="P:dGTP catabolic process"/>
    <property type="evidence" value="ECO:0007669"/>
    <property type="project" value="TreeGrafter"/>
</dbReference>
<proteinExistence type="predicted"/>
<accession>A0A9D1GIN7</accession>
<gene>
    <name evidence="2" type="ORF">IAB60_05385</name>
</gene>
<protein>
    <submittedName>
        <fullName evidence="2">MazG family protein</fullName>
    </submittedName>
</protein>
<comment type="caution">
    <text evidence="2">The sequence shown here is derived from an EMBL/GenBank/DDBJ whole genome shotgun (WGS) entry which is preliminary data.</text>
</comment>
<dbReference type="GO" id="GO:0046081">
    <property type="term" value="P:dUTP catabolic process"/>
    <property type="evidence" value="ECO:0007669"/>
    <property type="project" value="TreeGrafter"/>
</dbReference>
<name>A0A9D1GIN7_9FIRM</name>
<dbReference type="InterPro" id="IPR048015">
    <property type="entry name" value="NTP-PPase_MazG-like_N"/>
</dbReference>
<dbReference type="GO" id="GO:0047429">
    <property type="term" value="F:nucleoside triphosphate diphosphatase activity"/>
    <property type="evidence" value="ECO:0007669"/>
    <property type="project" value="TreeGrafter"/>
</dbReference>